<protein>
    <submittedName>
        <fullName evidence="2">Uncharacterized protein</fullName>
    </submittedName>
</protein>
<dbReference type="Proteomes" id="UP001197236">
    <property type="component" value="Unassembled WGS sequence"/>
</dbReference>
<accession>A0ABS6VG15</accession>
<proteinExistence type="predicted"/>
<gene>
    <name evidence="2" type="ORF">KYI95_13875</name>
</gene>
<organism evidence="2 3">
    <name type="scientific">Pantoea allii</name>
    <dbReference type="NCBI Taxonomy" id="574096"/>
    <lineage>
        <taxon>Bacteria</taxon>
        <taxon>Pseudomonadati</taxon>
        <taxon>Pseudomonadota</taxon>
        <taxon>Gammaproteobacteria</taxon>
        <taxon>Enterobacterales</taxon>
        <taxon>Erwiniaceae</taxon>
        <taxon>Pantoea</taxon>
    </lineage>
</organism>
<sequence>MTLYNFTMSMVIFLFFLIGVLHIVASLIFKKNKEKYAKLILGFNSANLQLDATTKFSSKLGFYANYQKLSYLYRLQKGVKMKFRQGEDVRQEAYQFIQSQPNDMIKWIADLVFFYRVIFVLTAIFGLLMFFFVYVLN</sequence>
<keyword evidence="1" id="KW-0472">Membrane</keyword>
<evidence type="ECO:0000313" key="2">
    <source>
        <dbReference type="EMBL" id="MBW1258266.1"/>
    </source>
</evidence>
<keyword evidence="3" id="KW-1185">Reference proteome</keyword>
<keyword evidence="1" id="KW-0812">Transmembrane</keyword>
<feature type="transmembrane region" description="Helical" evidence="1">
    <location>
        <begin position="6"/>
        <end position="29"/>
    </location>
</feature>
<evidence type="ECO:0000256" key="1">
    <source>
        <dbReference type="SAM" id="Phobius"/>
    </source>
</evidence>
<comment type="caution">
    <text evidence="2">The sequence shown here is derived from an EMBL/GenBank/DDBJ whole genome shotgun (WGS) entry which is preliminary data.</text>
</comment>
<feature type="transmembrane region" description="Helical" evidence="1">
    <location>
        <begin position="113"/>
        <end position="136"/>
    </location>
</feature>
<reference evidence="2 3" key="1">
    <citation type="submission" date="2021-07" db="EMBL/GenBank/DDBJ databases">
        <title>A novel phosphonate cluster across the Pantoea species complex is important for pathogenicity in onion.</title>
        <authorList>
            <person name="Zhao M."/>
            <person name="Stice S."/>
            <person name="Shin G.Y."/>
            <person name="Coutinho T."/>
            <person name="Gitaitis R."/>
            <person name="Kvitko B."/>
            <person name="Dutta B."/>
        </authorList>
    </citation>
    <scope>NUCLEOTIDE SEQUENCE [LARGE SCALE GENOMIC DNA]</scope>
    <source>
        <strain evidence="2 3">BD 382</strain>
    </source>
</reference>
<dbReference type="RefSeq" id="WP_063880058.1">
    <property type="nucleotide sequence ID" value="NZ_CP193916.1"/>
</dbReference>
<keyword evidence="1" id="KW-1133">Transmembrane helix</keyword>
<evidence type="ECO:0000313" key="3">
    <source>
        <dbReference type="Proteomes" id="UP001197236"/>
    </source>
</evidence>
<dbReference type="EMBL" id="JAHVXZ010000007">
    <property type="protein sequence ID" value="MBW1258266.1"/>
    <property type="molecule type" value="Genomic_DNA"/>
</dbReference>
<name>A0ABS6VG15_9GAMM</name>